<dbReference type="GO" id="GO:0006313">
    <property type="term" value="P:DNA transposition"/>
    <property type="evidence" value="ECO:0007669"/>
    <property type="project" value="InterPro"/>
</dbReference>
<proteinExistence type="predicted"/>
<dbReference type="InterPro" id="IPR002559">
    <property type="entry name" value="Transposase_11"/>
</dbReference>
<evidence type="ECO:0000313" key="3">
    <source>
        <dbReference type="Proteomes" id="UP000237819"/>
    </source>
</evidence>
<feature type="domain" description="Transposase IS4-like" evidence="1">
    <location>
        <begin position="99"/>
        <end position="227"/>
    </location>
</feature>
<name>A0A2S8GK31_9BACT</name>
<organism evidence="2 3">
    <name type="scientific">Blastopirellula marina</name>
    <dbReference type="NCBI Taxonomy" id="124"/>
    <lineage>
        <taxon>Bacteria</taxon>
        <taxon>Pseudomonadati</taxon>
        <taxon>Planctomycetota</taxon>
        <taxon>Planctomycetia</taxon>
        <taxon>Pirellulales</taxon>
        <taxon>Pirellulaceae</taxon>
        <taxon>Blastopirellula</taxon>
    </lineage>
</organism>
<dbReference type="OrthoDB" id="292246at2"/>
<comment type="caution">
    <text evidence="2">The sequence shown here is derived from an EMBL/GenBank/DDBJ whole genome shotgun (WGS) entry which is preliminary data.</text>
</comment>
<evidence type="ECO:0000313" key="2">
    <source>
        <dbReference type="EMBL" id="PQO44740.1"/>
    </source>
</evidence>
<accession>A0A2S8GK31</accession>
<dbReference type="GO" id="GO:0003677">
    <property type="term" value="F:DNA binding"/>
    <property type="evidence" value="ECO:0007669"/>
    <property type="project" value="InterPro"/>
</dbReference>
<sequence>MDRVQWADLSKRIRHAVKAIGPTPRAQYSDVLILSIYCWEVANDRPLCWGCKRENYGGIFRPRTLPSVSQFCRRVKTSRFQAMLQHLHDQLTNDSRLSQVNFLDGKPLPVGNYSRDPEARNGFGAGQFMRGYKLHVLVRDDRRIASWSIMPMNVHEMNVARVIVDQLPHVPRGSMIMADGNYDSHVLHKDVFRRNAWLWLKPRGMAEHPVTLRQMGPARRELLRAWRDDPTGSERLNYYRVHVEGTFSNLTCYSGGLGPLPAFVRRLERVRRWVGAKIILYHIRLEHRKANASLN</sequence>
<dbReference type="Pfam" id="PF01609">
    <property type="entry name" value="DDE_Tnp_1"/>
    <property type="match status" value="1"/>
</dbReference>
<reference evidence="2 3" key="1">
    <citation type="submission" date="2018-02" db="EMBL/GenBank/DDBJ databases">
        <title>Comparative genomes isolates from brazilian mangrove.</title>
        <authorList>
            <person name="Araujo J.E."/>
            <person name="Taketani R.G."/>
            <person name="Silva M.C.P."/>
            <person name="Loureco M.V."/>
            <person name="Andreote F.D."/>
        </authorList>
    </citation>
    <scope>NUCLEOTIDE SEQUENCE [LARGE SCALE GENOMIC DNA]</scope>
    <source>
        <strain evidence="2 3">Nap-Phe MGV</strain>
    </source>
</reference>
<evidence type="ECO:0000259" key="1">
    <source>
        <dbReference type="Pfam" id="PF01609"/>
    </source>
</evidence>
<dbReference type="EMBL" id="PUHZ01000018">
    <property type="protein sequence ID" value="PQO44740.1"/>
    <property type="molecule type" value="Genomic_DNA"/>
</dbReference>
<dbReference type="Proteomes" id="UP000237819">
    <property type="component" value="Unassembled WGS sequence"/>
</dbReference>
<protein>
    <recommendedName>
        <fullName evidence="1">Transposase IS4-like domain-containing protein</fullName>
    </recommendedName>
</protein>
<dbReference type="GO" id="GO:0004803">
    <property type="term" value="F:transposase activity"/>
    <property type="evidence" value="ECO:0007669"/>
    <property type="project" value="InterPro"/>
</dbReference>
<gene>
    <name evidence="2" type="ORF">C5Y93_18430</name>
</gene>
<dbReference type="RefSeq" id="WP_105336914.1">
    <property type="nucleotide sequence ID" value="NZ_PUHZ01000018.1"/>
</dbReference>
<dbReference type="AlphaFoldDB" id="A0A2S8GK31"/>